<dbReference type="Gene3D" id="1.20.140.20">
    <property type="entry name" value="Alpha-ketoacid/pyruvate dehydrogenase kinase, N-terminal domain"/>
    <property type="match status" value="1"/>
</dbReference>
<dbReference type="AlphaFoldDB" id="A0A0J9XBU8"/>
<feature type="compositionally biased region" description="Basic residues" evidence="11">
    <location>
        <begin position="36"/>
        <end position="50"/>
    </location>
</feature>
<dbReference type="Gene3D" id="3.30.565.10">
    <property type="entry name" value="Histidine kinase-like ATPase, C-terminal domain"/>
    <property type="match status" value="1"/>
</dbReference>
<comment type="subcellular location">
    <subcellularLocation>
        <location evidence="1 10">Mitochondrion matrix</location>
    </subcellularLocation>
</comment>
<keyword evidence="13" id="KW-0670">Pyruvate</keyword>
<reference evidence="13" key="1">
    <citation type="submission" date="2014-03" db="EMBL/GenBank/DDBJ databases">
        <authorList>
            <person name="Casaregola S."/>
        </authorList>
    </citation>
    <scope>NUCLEOTIDE SEQUENCE [LARGE SCALE GENOMIC DNA]</scope>
    <source>
        <strain evidence="13">CLIB 918</strain>
    </source>
</reference>
<keyword evidence="6 10" id="KW-0418">Kinase</keyword>
<dbReference type="SUPFAM" id="SSF55874">
    <property type="entry name" value="ATPase domain of HSP90 chaperone/DNA topoisomerase II/histidine kinase"/>
    <property type="match status" value="1"/>
</dbReference>
<accession>A0A0J9XBU8</accession>
<evidence type="ECO:0000256" key="11">
    <source>
        <dbReference type="SAM" id="MobiDB-lite"/>
    </source>
</evidence>
<sequence length="415" mass="46464">MIRAISRSRPAARLLLCRTKSYALQAPLLISARLSHTHHKQHRPHHHKPSHSNEQNHITKLKFERLISEYAAKPQEPINLENLLKFGPYPIPDDVLLKNAGSVLKAIAIRLAHRLETLRNLPYLIVLNPNISQIYTIYYNSFTIISQTAPPTTREENDKIVEILKRLVHTHSDTIPVLARGFHEAAEYISPAESSKIIDSHLRARIGTRLLAEHHIALTDPIDPERYIGAVEKACTPGVILKHAAEFVGAICDMRFGIVPTVKIEQGEDIQLPYVPVHIEYIFTELLKNSFRASIEHSLKTKTPLEPVWATIVRTSTGVIIRIRDRGGGIAPELEKHVFGYSFTTFNNETTDNDQDTAGFSTLNTPPGAGNTLAGMGYGLPLSRAYAEFFGGKLQVQTYYGWGTDVYVTLKSPPQ</sequence>
<keyword evidence="14" id="KW-1185">Reference proteome</keyword>
<dbReference type="EMBL" id="CCBN010000008">
    <property type="protein sequence ID" value="CDO54758.1"/>
    <property type="molecule type" value="Genomic_DNA"/>
</dbReference>
<evidence type="ECO:0000256" key="4">
    <source>
        <dbReference type="ARBA" id="ARBA00022679"/>
    </source>
</evidence>
<dbReference type="PANTHER" id="PTHR11947">
    <property type="entry name" value="PYRUVATE DEHYDROGENASE KINASE"/>
    <property type="match status" value="1"/>
</dbReference>
<proteinExistence type="inferred from homology"/>
<dbReference type="InterPro" id="IPR004358">
    <property type="entry name" value="Sig_transdc_His_kin-like_C"/>
</dbReference>
<dbReference type="InterPro" id="IPR039028">
    <property type="entry name" value="BCKD/PDK"/>
</dbReference>
<dbReference type="InterPro" id="IPR005467">
    <property type="entry name" value="His_kinase_dom"/>
</dbReference>
<dbReference type="SMART" id="SM00387">
    <property type="entry name" value="HATPase_c"/>
    <property type="match status" value="1"/>
</dbReference>
<dbReference type="PANTHER" id="PTHR11947:SF20">
    <property type="entry name" value="[3-METHYL-2-OXOBUTANOATE DEHYDROGENASE [LIPOAMIDE]] KINASE, MITOCHONDRIAL"/>
    <property type="match status" value="1"/>
</dbReference>
<keyword evidence="3" id="KW-0597">Phosphoprotein</keyword>
<dbReference type="GO" id="GO:0004740">
    <property type="term" value="F:pyruvate dehydrogenase (acetyl-transferring) kinase activity"/>
    <property type="evidence" value="ECO:0007669"/>
    <property type="project" value="TreeGrafter"/>
</dbReference>
<evidence type="ECO:0000256" key="5">
    <source>
        <dbReference type="ARBA" id="ARBA00022741"/>
    </source>
</evidence>
<evidence type="ECO:0000256" key="1">
    <source>
        <dbReference type="ARBA" id="ARBA00004305"/>
    </source>
</evidence>
<gene>
    <name evidence="13" type="ORF">BN980_GECA08s04168g</name>
</gene>
<dbReference type="PROSITE" id="PS50109">
    <property type="entry name" value="HIS_KIN"/>
    <property type="match status" value="1"/>
</dbReference>
<evidence type="ECO:0000256" key="2">
    <source>
        <dbReference type="ARBA" id="ARBA00006155"/>
    </source>
</evidence>
<dbReference type="Proteomes" id="UP000242525">
    <property type="component" value="Unassembled WGS sequence"/>
</dbReference>
<dbReference type="PRINTS" id="PR00344">
    <property type="entry name" value="BCTRLSENSOR"/>
</dbReference>
<dbReference type="EC" id="2.7.11.-" evidence="10"/>
<keyword evidence="7 10" id="KW-0067">ATP-binding</keyword>
<dbReference type="InterPro" id="IPR018955">
    <property type="entry name" value="BCDHK/PDK_N"/>
</dbReference>
<feature type="region of interest" description="Disordered" evidence="11">
    <location>
        <begin position="36"/>
        <end position="56"/>
    </location>
</feature>
<dbReference type="GO" id="GO:0005759">
    <property type="term" value="C:mitochondrial matrix"/>
    <property type="evidence" value="ECO:0007669"/>
    <property type="project" value="UniProtKB-SubCell"/>
</dbReference>
<dbReference type="InterPro" id="IPR036890">
    <property type="entry name" value="HATPase_C_sf"/>
</dbReference>
<dbReference type="SUPFAM" id="SSF69012">
    <property type="entry name" value="alpha-ketoacid dehydrogenase kinase, N-terminal domain"/>
    <property type="match status" value="1"/>
</dbReference>
<evidence type="ECO:0000256" key="6">
    <source>
        <dbReference type="ARBA" id="ARBA00022777"/>
    </source>
</evidence>
<keyword evidence="9 10" id="KW-0496">Mitochondrion</keyword>
<feature type="domain" description="Histidine kinase" evidence="12">
    <location>
        <begin position="276"/>
        <end position="414"/>
    </location>
</feature>
<comment type="caution">
    <text evidence="13">The sequence shown here is derived from an EMBL/GenBank/DDBJ whole genome shotgun (WGS) entry which is preliminary data.</text>
</comment>
<evidence type="ECO:0000256" key="10">
    <source>
        <dbReference type="RuleBase" id="RU366032"/>
    </source>
</evidence>
<keyword evidence="5 10" id="KW-0547">Nucleotide-binding</keyword>
<dbReference type="Pfam" id="PF10436">
    <property type="entry name" value="BCDHK_Adom3"/>
    <property type="match status" value="1"/>
</dbReference>
<dbReference type="InterPro" id="IPR036784">
    <property type="entry name" value="AK/P_DHK_N_sf"/>
</dbReference>
<name>A0A0J9XBU8_GEOCN</name>
<organism evidence="13 14">
    <name type="scientific">Geotrichum candidum</name>
    <name type="common">Oospora lactis</name>
    <name type="synonym">Dipodascus geotrichum</name>
    <dbReference type="NCBI Taxonomy" id="1173061"/>
    <lineage>
        <taxon>Eukaryota</taxon>
        <taxon>Fungi</taxon>
        <taxon>Dikarya</taxon>
        <taxon>Ascomycota</taxon>
        <taxon>Saccharomycotina</taxon>
        <taxon>Dipodascomycetes</taxon>
        <taxon>Dipodascales</taxon>
        <taxon>Dipodascaceae</taxon>
        <taxon>Geotrichum</taxon>
    </lineage>
</organism>
<protein>
    <recommendedName>
        <fullName evidence="10">Protein-serine/threonine kinase</fullName>
        <ecNumber evidence="10">2.7.11.-</ecNumber>
    </recommendedName>
</protein>
<dbReference type="STRING" id="1173061.A0A0J9XBU8"/>
<keyword evidence="8" id="KW-0809">Transit peptide</keyword>
<evidence type="ECO:0000256" key="9">
    <source>
        <dbReference type="ARBA" id="ARBA00023128"/>
    </source>
</evidence>
<evidence type="ECO:0000313" key="13">
    <source>
        <dbReference type="EMBL" id="CDO54758.1"/>
    </source>
</evidence>
<comment type="similarity">
    <text evidence="2 10">Belongs to the PDK/BCKDK protein kinase family.</text>
</comment>
<dbReference type="InterPro" id="IPR003594">
    <property type="entry name" value="HATPase_dom"/>
</dbReference>
<dbReference type="Pfam" id="PF02518">
    <property type="entry name" value="HATPase_c"/>
    <property type="match status" value="1"/>
</dbReference>
<evidence type="ECO:0000256" key="3">
    <source>
        <dbReference type="ARBA" id="ARBA00022553"/>
    </source>
</evidence>
<evidence type="ECO:0000259" key="12">
    <source>
        <dbReference type="PROSITE" id="PS50109"/>
    </source>
</evidence>
<dbReference type="GO" id="GO:0010906">
    <property type="term" value="P:regulation of glucose metabolic process"/>
    <property type="evidence" value="ECO:0007669"/>
    <property type="project" value="TreeGrafter"/>
</dbReference>
<evidence type="ECO:0000256" key="7">
    <source>
        <dbReference type="ARBA" id="ARBA00022840"/>
    </source>
</evidence>
<evidence type="ECO:0000313" key="14">
    <source>
        <dbReference type="Proteomes" id="UP000242525"/>
    </source>
</evidence>
<dbReference type="OrthoDB" id="3264224at2759"/>
<dbReference type="GO" id="GO:0005524">
    <property type="term" value="F:ATP binding"/>
    <property type="evidence" value="ECO:0007669"/>
    <property type="project" value="UniProtKB-UniRule"/>
</dbReference>
<evidence type="ECO:0000256" key="8">
    <source>
        <dbReference type="ARBA" id="ARBA00022946"/>
    </source>
</evidence>
<keyword evidence="4 10" id="KW-0808">Transferase</keyword>